<dbReference type="SFLD" id="SFLDS00029">
    <property type="entry name" value="Radical_SAM"/>
    <property type="match status" value="1"/>
</dbReference>
<dbReference type="InterPro" id="IPR006638">
    <property type="entry name" value="Elp3/MiaA/NifB-like_rSAM"/>
</dbReference>
<dbReference type="PROSITE" id="PS51918">
    <property type="entry name" value="RADICAL_SAM"/>
    <property type="match status" value="1"/>
</dbReference>
<sequence>MANNILTSNQQRRSKESGACYHSWNEGRYRIALIYPNGYQQGMANLGFQTVYHLINQRDDCLCERFFLPEESTAHHVTPLLSLESDRPLRDFDLIALSISFENDYLHLPAIFSAGNIPLLAEHRRLEDPLVLIGGVCAFINPEPVAEVADLMAVGEAEPILPALLTGLLQSPSLPRHRLLLELAQLPGVYVPRFYQPSYAAEGVSYQCDGALPKRIQRQYLHDLDSSASRTFIQADAAEFGHMALVEVSRGCSRGCRFCAAGFVYLPPRERSLDNLLEQADLGLCQRNRIGLVAAAVADYSQVVPLQQGIIARGGEISISSLRLDAIDAQTVALLTQAGHNSVAIAPEAGSQRMRDVINKGLSEDQILSAVQVLADGGIRHLKLYFLIGLPFEEMADVEAIVELVQKIAAMRQVSGKVRGHLGNLTVSVNPFIPKPFTPFQWAGMEGEKSLKKKGRLLQSACSRIPNTRFMMESVRLAILQAFLSRGDRRIAAMLPELARGGSLRQICAAANWPLVAELTRERGEGEAFAWEIIDAGVRREYLWNEYQRAAEQRLTPPCTPGCCRCGVCSRCS</sequence>
<dbReference type="SMART" id="SM00729">
    <property type="entry name" value="Elp3"/>
    <property type="match status" value="1"/>
</dbReference>
<dbReference type="SUPFAM" id="SSF102114">
    <property type="entry name" value="Radical SAM enzymes"/>
    <property type="match status" value="1"/>
</dbReference>
<proteinExistence type="predicted"/>
<dbReference type="SFLD" id="SFLDG01082">
    <property type="entry name" value="B12-binding_domain_containing"/>
    <property type="match status" value="1"/>
</dbReference>
<dbReference type="PANTHER" id="PTHR42731:SF5">
    <property type="entry name" value="RADICAL SAM DOMAIN PROTEIN"/>
    <property type="match status" value="1"/>
</dbReference>
<dbReference type="InterPro" id="IPR007197">
    <property type="entry name" value="rSAM"/>
</dbReference>
<dbReference type="InterPro" id="IPR023404">
    <property type="entry name" value="rSAM_horseshoe"/>
</dbReference>
<dbReference type="GO" id="GO:0003824">
    <property type="term" value="F:catalytic activity"/>
    <property type="evidence" value="ECO:0007669"/>
    <property type="project" value="InterPro"/>
</dbReference>
<protein>
    <submittedName>
        <fullName evidence="2">Radical SAM protein</fullName>
    </submittedName>
</protein>
<evidence type="ECO:0000259" key="1">
    <source>
        <dbReference type="PROSITE" id="PS51918"/>
    </source>
</evidence>
<accession>A0A8J6QR34</accession>
<evidence type="ECO:0000313" key="2">
    <source>
        <dbReference type="EMBL" id="MBD1400135.1"/>
    </source>
</evidence>
<dbReference type="RefSeq" id="WP_191154413.1">
    <property type="nucleotide sequence ID" value="NZ_JACWUN010000005.1"/>
</dbReference>
<dbReference type="Pfam" id="PF19864">
    <property type="entry name" value="Radical_SAM_N2"/>
    <property type="match status" value="1"/>
</dbReference>
<name>A0A8J6QR34_9BACT</name>
<dbReference type="InterPro" id="IPR058240">
    <property type="entry name" value="rSAM_sf"/>
</dbReference>
<dbReference type="CDD" id="cd01335">
    <property type="entry name" value="Radical_SAM"/>
    <property type="match status" value="1"/>
</dbReference>
<dbReference type="InterPro" id="IPR045784">
    <property type="entry name" value="Radical_SAM_N2"/>
</dbReference>
<dbReference type="AlphaFoldDB" id="A0A8J6QR34"/>
<comment type="caution">
    <text evidence="2">The sequence shown here is derived from an EMBL/GenBank/DDBJ whole genome shotgun (WGS) entry which is preliminary data.</text>
</comment>
<reference evidence="2" key="1">
    <citation type="submission" date="2020-09" db="EMBL/GenBank/DDBJ databases">
        <title>Pelobacter alkaliphilus sp. nov., a novel anaerobic arsenate-reducing bacterium from terrestrial mud volcano.</title>
        <authorList>
            <person name="Khomyakova M.A."/>
            <person name="Merkel A.Y."/>
            <person name="Slobodkin A.I."/>
        </authorList>
    </citation>
    <scope>NUCLEOTIDE SEQUENCE</scope>
    <source>
        <strain evidence="2">M08fum</strain>
    </source>
</reference>
<feature type="domain" description="Radical SAM core" evidence="1">
    <location>
        <begin position="238"/>
        <end position="476"/>
    </location>
</feature>
<dbReference type="Pfam" id="PF04055">
    <property type="entry name" value="Radical_SAM"/>
    <property type="match status" value="1"/>
</dbReference>
<evidence type="ECO:0000313" key="3">
    <source>
        <dbReference type="Proteomes" id="UP000632828"/>
    </source>
</evidence>
<dbReference type="PANTHER" id="PTHR42731">
    <property type="entry name" value="SLL1084 PROTEIN"/>
    <property type="match status" value="1"/>
</dbReference>
<keyword evidence="3" id="KW-1185">Reference proteome</keyword>
<dbReference type="Proteomes" id="UP000632828">
    <property type="component" value="Unassembled WGS sequence"/>
</dbReference>
<gene>
    <name evidence="2" type="ORF">ICT70_05570</name>
</gene>
<dbReference type="Gene3D" id="3.80.30.20">
    <property type="entry name" value="tm_1862 like domain"/>
    <property type="match status" value="1"/>
</dbReference>
<dbReference type="GO" id="GO:0051536">
    <property type="term" value="F:iron-sulfur cluster binding"/>
    <property type="evidence" value="ECO:0007669"/>
    <property type="project" value="InterPro"/>
</dbReference>
<dbReference type="EMBL" id="JACWUN010000005">
    <property type="protein sequence ID" value="MBD1400135.1"/>
    <property type="molecule type" value="Genomic_DNA"/>
</dbReference>
<organism evidence="2 3">
    <name type="scientific">Pelovirga terrestris</name>
    <dbReference type="NCBI Taxonomy" id="2771352"/>
    <lineage>
        <taxon>Bacteria</taxon>
        <taxon>Pseudomonadati</taxon>
        <taxon>Thermodesulfobacteriota</taxon>
        <taxon>Desulfuromonadia</taxon>
        <taxon>Geobacterales</taxon>
        <taxon>Geobacteraceae</taxon>
        <taxon>Pelovirga</taxon>
    </lineage>
</organism>